<name>A0A1G7EHY4_9PROT</name>
<gene>
    <name evidence="1" type="ORF">SAMN05421720_10979</name>
</gene>
<accession>A0A1G7EHY4</accession>
<keyword evidence="2" id="KW-1185">Reference proteome</keyword>
<proteinExistence type="predicted"/>
<protein>
    <submittedName>
        <fullName evidence="1">Uncharacterized protein</fullName>
    </submittedName>
</protein>
<organism evidence="1 2">
    <name type="scientific">Rhodospira trueperi</name>
    <dbReference type="NCBI Taxonomy" id="69960"/>
    <lineage>
        <taxon>Bacteria</taxon>
        <taxon>Pseudomonadati</taxon>
        <taxon>Pseudomonadota</taxon>
        <taxon>Alphaproteobacteria</taxon>
        <taxon>Rhodospirillales</taxon>
        <taxon>Rhodospirillaceae</taxon>
        <taxon>Rhodospira</taxon>
    </lineage>
</organism>
<dbReference type="EMBL" id="FNAP01000009">
    <property type="protein sequence ID" value="SDE63310.1"/>
    <property type="molecule type" value="Genomic_DNA"/>
</dbReference>
<sequence>MTRRTRTWLGVISLVVVVGTAILAAVRVEVLTGGSLLRPPVASVSVSLPGRGGQMDLDIPSVSWLAPYQARHITVQRAGQDVIDTDLFPTALTPEHGLALYWIAAEGREGPYVRLADPAGDILLDLRGFRAWRVTTNGDQPWLAAPTGVSVAGHVAEGDGTMTMVAGRPFVGLAAERTGELLGLIEAGEAGAVWRPADGGDE</sequence>
<dbReference type="OrthoDB" id="7356504at2"/>
<evidence type="ECO:0000313" key="2">
    <source>
        <dbReference type="Proteomes" id="UP000199412"/>
    </source>
</evidence>
<dbReference type="STRING" id="69960.SAMN05421720_10979"/>
<reference evidence="1 2" key="1">
    <citation type="submission" date="2016-10" db="EMBL/GenBank/DDBJ databases">
        <authorList>
            <person name="de Groot N.N."/>
        </authorList>
    </citation>
    <scope>NUCLEOTIDE SEQUENCE [LARGE SCALE GENOMIC DNA]</scope>
    <source>
        <strain evidence="1 2">ATCC 700224</strain>
    </source>
</reference>
<dbReference type="RefSeq" id="WP_092786809.1">
    <property type="nucleotide sequence ID" value="NZ_FNAP01000009.1"/>
</dbReference>
<dbReference type="Proteomes" id="UP000199412">
    <property type="component" value="Unassembled WGS sequence"/>
</dbReference>
<dbReference type="AlphaFoldDB" id="A0A1G7EHY4"/>
<evidence type="ECO:0000313" key="1">
    <source>
        <dbReference type="EMBL" id="SDE63310.1"/>
    </source>
</evidence>